<dbReference type="GO" id="GO:0001682">
    <property type="term" value="P:tRNA 5'-leader removal"/>
    <property type="evidence" value="ECO:0007669"/>
    <property type="project" value="InterPro"/>
</dbReference>
<feature type="non-terminal residue" evidence="2">
    <location>
        <position position="1"/>
    </location>
</feature>
<accession>A0A023EWU3</accession>
<evidence type="ECO:0000313" key="2">
    <source>
        <dbReference type="EMBL" id="JAC13613.1"/>
    </source>
</evidence>
<feature type="domain" description="Ribosomal protein eL8/eL30/eS12/Gadd45" evidence="1">
    <location>
        <begin position="83"/>
        <end position="142"/>
    </location>
</feature>
<protein>
    <recommendedName>
        <fullName evidence="1">Ribosomal protein eL8/eL30/eS12/Gadd45 domain-containing protein</fullName>
    </recommendedName>
</protein>
<proteinExistence type="evidence at transcript level"/>
<dbReference type="Gene3D" id="3.30.1330.30">
    <property type="match status" value="1"/>
</dbReference>
<dbReference type="SUPFAM" id="SSF55315">
    <property type="entry name" value="L30e-like"/>
    <property type="match status" value="1"/>
</dbReference>
<dbReference type="GO" id="GO:0004526">
    <property type="term" value="F:ribonuclease P activity"/>
    <property type="evidence" value="ECO:0007669"/>
    <property type="project" value="TreeGrafter"/>
</dbReference>
<dbReference type="InterPro" id="IPR029064">
    <property type="entry name" value="Ribosomal_eL30-like_sf"/>
</dbReference>
<dbReference type="GO" id="GO:0001650">
    <property type="term" value="C:fibrillar center"/>
    <property type="evidence" value="ECO:0007669"/>
    <property type="project" value="TreeGrafter"/>
</dbReference>
<dbReference type="AlphaFoldDB" id="A0A023EWU3"/>
<dbReference type="PANTHER" id="PTHR46948">
    <property type="entry name" value="RIBONUCLEASE P PROTEIN SUBUNIT P38"/>
    <property type="match status" value="1"/>
</dbReference>
<dbReference type="EMBL" id="GBBI01005099">
    <property type="protein sequence ID" value="JAC13613.1"/>
    <property type="molecule type" value="mRNA"/>
</dbReference>
<evidence type="ECO:0000259" key="1">
    <source>
        <dbReference type="Pfam" id="PF01248"/>
    </source>
</evidence>
<dbReference type="InterPro" id="IPR042848">
    <property type="entry name" value="Rpp38"/>
</dbReference>
<dbReference type="Pfam" id="PF01248">
    <property type="entry name" value="Ribosomal_L7Ae"/>
    <property type="match status" value="1"/>
</dbReference>
<dbReference type="GO" id="GO:0033204">
    <property type="term" value="F:ribonuclease P RNA binding"/>
    <property type="evidence" value="ECO:0007669"/>
    <property type="project" value="TreeGrafter"/>
</dbReference>
<organism evidence="2">
    <name type="scientific">Triatoma infestans</name>
    <name type="common">Assassin bug</name>
    <dbReference type="NCBI Taxonomy" id="30076"/>
    <lineage>
        <taxon>Eukaryota</taxon>
        <taxon>Metazoa</taxon>
        <taxon>Ecdysozoa</taxon>
        <taxon>Arthropoda</taxon>
        <taxon>Hexapoda</taxon>
        <taxon>Insecta</taxon>
        <taxon>Pterygota</taxon>
        <taxon>Neoptera</taxon>
        <taxon>Paraneoptera</taxon>
        <taxon>Hemiptera</taxon>
        <taxon>Heteroptera</taxon>
        <taxon>Panheteroptera</taxon>
        <taxon>Cimicomorpha</taxon>
        <taxon>Reduviidae</taxon>
        <taxon>Triatominae</taxon>
        <taxon>Triatoma</taxon>
    </lineage>
</organism>
<dbReference type="GO" id="GO:0000172">
    <property type="term" value="C:ribonuclease MRP complex"/>
    <property type="evidence" value="ECO:0007669"/>
    <property type="project" value="InterPro"/>
</dbReference>
<dbReference type="InterPro" id="IPR004038">
    <property type="entry name" value="Ribosomal_eL8/eL30/eS12/Gad45"/>
</dbReference>
<dbReference type="PANTHER" id="PTHR46948:SF1">
    <property type="entry name" value="RIBONUCLEASE P PROTEIN SUBUNIT P38"/>
    <property type="match status" value="1"/>
</dbReference>
<dbReference type="GO" id="GO:0005655">
    <property type="term" value="C:nucleolar ribonuclease P complex"/>
    <property type="evidence" value="ECO:0007669"/>
    <property type="project" value="InterPro"/>
</dbReference>
<sequence>SQKRGKKNLRNVLVRSDKTFWPAVSENDSLKINIELKLCLAAVKINVPRAPWYLLRSLSKEERRKKNEELLSEQSPEVIESYNKALKLRKFLFLGINALCKGIEEKKVASCVLDSEVSPRILVSHVAELAKNAKIPVLAIRNLKNTVQSVLGFSSLALGFLKSVEEDSSNTFHKVCLGIIQTSKLLNTSEVTQEDLLQIENNLENKNDVVETNVIDEKNPAENNTLEDLSHNKNNLNITDILENIYLYRNSESVRMFRPPTRDEVKSPTITVNEEIKDCIQLNSEEEIFDQVDYCKKQRYFAPLVVKRVQSNPDKKKKKNKVKKKVLK</sequence>
<name>A0A023EWU3_TRIIF</name>
<reference evidence="2" key="1">
    <citation type="journal article" date="2014" name="PLoS Negl. Trop. Dis.">
        <title>An updated insight into the Sialotranscriptome of Triatoma infestans: developmental stage and geographic variations.</title>
        <authorList>
            <person name="Schwarz A."/>
            <person name="Medrano-Mercado N."/>
            <person name="Schaub G.A."/>
            <person name="Struchiner C.J."/>
            <person name="Bargues M.D."/>
            <person name="Levy M.Z."/>
            <person name="Ribeiro J.M."/>
        </authorList>
    </citation>
    <scope>NUCLEOTIDE SEQUENCE</scope>
    <source>
        <strain evidence="2">Chile</strain>
        <tissue evidence="2">Salivary glands</tissue>
    </source>
</reference>